<evidence type="ECO:0000256" key="6">
    <source>
        <dbReference type="ARBA" id="ARBA00022989"/>
    </source>
</evidence>
<evidence type="ECO:0000256" key="3">
    <source>
        <dbReference type="ARBA" id="ARBA00022448"/>
    </source>
</evidence>
<dbReference type="RefSeq" id="WP_153353169.1">
    <property type="nucleotide sequence ID" value="NZ_JAYKOO010000005.1"/>
</dbReference>
<dbReference type="Proteomes" id="UP000435138">
    <property type="component" value="Unassembled WGS sequence"/>
</dbReference>
<evidence type="ECO:0000313" key="10">
    <source>
        <dbReference type="EMBL" id="MQY45642.1"/>
    </source>
</evidence>
<feature type="transmembrane region" description="Helical" evidence="8">
    <location>
        <begin position="126"/>
        <end position="143"/>
    </location>
</feature>
<dbReference type="NCBIfam" id="TIGR00688">
    <property type="entry name" value="rarD"/>
    <property type="match status" value="1"/>
</dbReference>
<dbReference type="GO" id="GO:0005886">
    <property type="term" value="C:plasma membrane"/>
    <property type="evidence" value="ECO:0007669"/>
    <property type="project" value="UniProtKB-SubCell"/>
</dbReference>
<evidence type="ECO:0000256" key="4">
    <source>
        <dbReference type="ARBA" id="ARBA00022475"/>
    </source>
</evidence>
<protein>
    <submittedName>
        <fullName evidence="10">EamA family transporter RarD</fullName>
    </submittedName>
</protein>
<keyword evidence="5 8" id="KW-0812">Transmembrane</keyword>
<feature type="transmembrane region" description="Helical" evidence="8">
    <location>
        <begin position="201"/>
        <end position="218"/>
    </location>
</feature>
<keyword evidence="3" id="KW-0813">Transport</keyword>
<feature type="transmembrane region" description="Helical" evidence="8">
    <location>
        <begin position="150"/>
        <end position="167"/>
    </location>
</feature>
<keyword evidence="7 8" id="KW-0472">Membrane</keyword>
<evidence type="ECO:0000256" key="1">
    <source>
        <dbReference type="ARBA" id="ARBA00004651"/>
    </source>
</evidence>
<evidence type="ECO:0000259" key="9">
    <source>
        <dbReference type="Pfam" id="PF00892"/>
    </source>
</evidence>
<comment type="similarity">
    <text evidence="2">Belongs to the EamA transporter family.</text>
</comment>
<feature type="transmembrane region" description="Helical" evidence="8">
    <location>
        <begin position="266"/>
        <end position="284"/>
    </location>
</feature>
<dbReference type="InterPro" id="IPR037185">
    <property type="entry name" value="EmrE-like"/>
</dbReference>
<evidence type="ECO:0000256" key="8">
    <source>
        <dbReference type="SAM" id="Phobius"/>
    </source>
</evidence>
<dbReference type="InterPro" id="IPR004626">
    <property type="entry name" value="RarD"/>
</dbReference>
<feature type="transmembrane region" description="Helical" evidence="8">
    <location>
        <begin position="61"/>
        <end position="82"/>
    </location>
</feature>
<keyword evidence="11" id="KW-1185">Reference proteome</keyword>
<reference evidence="10 11" key="1">
    <citation type="submission" date="2019-11" db="EMBL/GenBank/DDBJ databases">
        <title>Genome analysis of Rhizobacterium cereale a novel genus and species isolated from maize roots in North Spain.</title>
        <authorList>
            <person name="Menendez E."/>
            <person name="Flores-Felix J.D."/>
            <person name="Ramirez-Bahena M.-H."/>
            <person name="Igual J.M."/>
            <person name="Garcia-Fraile P."/>
            <person name="Peix A."/>
            <person name="Velazquez E."/>
        </authorList>
    </citation>
    <scope>NUCLEOTIDE SEQUENCE [LARGE SCALE GENOMIC DNA]</scope>
    <source>
        <strain evidence="10 11">RZME27</strain>
    </source>
</reference>
<dbReference type="Pfam" id="PF00892">
    <property type="entry name" value="EamA"/>
    <property type="match status" value="1"/>
</dbReference>
<dbReference type="EMBL" id="WIXI01000036">
    <property type="protein sequence ID" value="MQY45642.1"/>
    <property type="molecule type" value="Genomic_DNA"/>
</dbReference>
<dbReference type="AlphaFoldDB" id="A0A6A8A367"/>
<dbReference type="PANTHER" id="PTHR22911">
    <property type="entry name" value="ACYL-MALONYL CONDENSING ENZYME-RELATED"/>
    <property type="match status" value="1"/>
</dbReference>
<keyword evidence="4" id="KW-1003">Cell membrane</keyword>
<accession>A0A6A8A367</accession>
<feature type="transmembrane region" description="Helical" evidence="8">
    <location>
        <begin position="238"/>
        <end position="259"/>
    </location>
</feature>
<evidence type="ECO:0000313" key="11">
    <source>
        <dbReference type="Proteomes" id="UP000435138"/>
    </source>
</evidence>
<feature type="transmembrane region" description="Helical" evidence="8">
    <location>
        <begin position="94"/>
        <end position="114"/>
    </location>
</feature>
<gene>
    <name evidence="10" type="primary">rarD</name>
    <name evidence="10" type="ORF">GAO09_06150</name>
</gene>
<dbReference type="PANTHER" id="PTHR22911:SF137">
    <property type="entry name" value="SOLUTE CARRIER FAMILY 35 MEMBER G2-RELATED"/>
    <property type="match status" value="1"/>
</dbReference>
<proteinExistence type="inferred from homology"/>
<feature type="transmembrane region" description="Helical" evidence="8">
    <location>
        <begin position="173"/>
        <end position="189"/>
    </location>
</feature>
<feature type="transmembrane region" description="Helical" evidence="8">
    <location>
        <begin position="290"/>
        <end position="310"/>
    </location>
</feature>
<sequence>MSKPTATPIAAEATGAAVVSSAVSASDSRRGFLLALTVYLIWGFMPFYMKALSHISPLEFLAHRVLWSVPIAGVVLLCLGRTRDVLLAVRSPKTLMMASVTAVLISINAGTYVWAVSNDRALEGALGYFINPLFSILLGAFFLKEKLAPAQILAVIFAAIAVAILTWDAGSLPLVALTLTLSWGLYGFFRKTLPIGPNQGFFLEVLLLSIPALPYLIYLETTGQGHFLQTGMNDRLLLIGAGFITAIPLMTFATGAKLLRLSTIGIMQYITPTIVFLIAVFAFGEPLSGTKLVAFLFIWSALIFYTLAMLRPLGRR</sequence>
<feature type="domain" description="EamA" evidence="9">
    <location>
        <begin position="30"/>
        <end position="166"/>
    </location>
</feature>
<comment type="subcellular location">
    <subcellularLocation>
        <location evidence="1">Cell membrane</location>
        <topology evidence="1">Multi-pass membrane protein</topology>
    </subcellularLocation>
</comment>
<organism evidence="10 11">
    <name type="scientific">Endobacterium cereale</name>
    <dbReference type="NCBI Taxonomy" id="2663029"/>
    <lineage>
        <taxon>Bacteria</taxon>
        <taxon>Pseudomonadati</taxon>
        <taxon>Pseudomonadota</taxon>
        <taxon>Alphaproteobacteria</taxon>
        <taxon>Hyphomicrobiales</taxon>
        <taxon>Rhizobiaceae</taxon>
        <taxon>Endobacterium</taxon>
    </lineage>
</organism>
<dbReference type="SUPFAM" id="SSF103481">
    <property type="entry name" value="Multidrug resistance efflux transporter EmrE"/>
    <property type="match status" value="2"/>
</dbReference>
<evidence type="ECO:0000256" key="2">
    <source>
        <dbReference type="ARBA" id="ARBA00007362"/>
    </source>
</evidence>
<evidence type="ECO:0000256" key="5">
    <source>
        <dbReference type="ARBA" id="ARBA00022692"/>
    </source>
</evidence>
<feature type="transmembrane region" description="Helical" evidence="8">
    <location>
        <begin position="31"/>
        <end position="49"/>
    </location>
</feature>
<dbReference type="InterPro" id="IPR000620">
    <property type="entry name" value="EamA_dom"/>
</dbReference>
<comment type="caution">
    <text evidence="10">The sequence shown here is derived from an EMBL/GenBank/DDBJ whole genome shotgun (WGS) entry which is preliminary data.</text>
</comment>
<name>A0A6A8A367_9HYPH</name>
<evidence type="ECO:0000256" key="7">
    <source>
        <dbReference type="ARBA" id="ARBA00023136"/>
    </source>
</evidence>
<keyword evidence="6 8" id="KW-1133">Transmembrane helix</keyword>